<dbReference type="OrthoDB" id="10249562at2759"/>
<proteinExistence type="inferred from homology"/>
<dbReference type="EMBL" id="KN823023">
    <property type="protein sequence ID" value="KIO26523.1"/>
    <property type="molecule type" value="Genomic_DNA"/>
</dbReference>
<dbReference type="GO" id="GO:0000214">
    <property type="term" value="C:tRNA-intron endonuclease complex"/>
    <property type="evidence" value="ECO:0007669"/>
    <property type="project" value="UniProtKB-UniRule"/>
</dbReference>
<accession>A0A0C3KYS4</accession>
<dbReference type="InterPro" id="IPR006677">
    <property type="entry name" value="tRNA_intron_Endonuc_cat-like"/>
</dbReference>
<dbReference type="GO" id="GO:0000213">
    <property type="term" value="F:tRNA-intron lyase activity"/>
    <property type="evidence" value="ECO:0007669"/>
    <property type="project" value="UniProtKB-UniRule"/>
</dbReference>
<feature type="region of interest" description="Disordered" evidence="6">
    <location>
        <begin position="162"/>
        <end position="212"/>
    </location>
</feature>
<feature type="active site" evidence="5">
    <location>
        <position position="345"/>
    </location>
</feature>
<dbReference type="Proteomes" id="UP000054248">
    <property type="component" value="Unassembled WGS sequence"/>
</dbReference>
<dbReference type="GO" id="GO:0005737">
    <property type="term" value="C:cytoplasm"/>
    <property type="evidence" value="ECO:0007669"/>
    <property type="project" value="TreeGrafter"/>
</dbReference>
<sequence length="440" mass="48945">MPPKNSRGGKSTKHVAAGIYNRVLPIFPFTVDDNAPEPHAFDHHKAGRTLLSNPQCTGVIDIASKSVWVVNARDVAILWQRGFFGKGNLSRSEATWLTRQTNELKGSAARSTAEEARAKRRVEREKFKTERAEAMAAAQAEAEAQFLVSKIAPELGEKPATSIVIPSNKKKAKAPPSPRPSSTPATKVVLRPEDSSGSSSGVASTEQPSEPLSLVIEPLSESSGEPKPAESKESENFEIQEIQEMEHLQLTLPEAFFLAWALGCLRVLDPATNAYLSTPELFTKCLEAHLPFCLSSPELYRRPDNPFLIHYVIYHHFRSLGWVIRGGIKFCVDYLLYKKGPVFHHAEFSLVVCPVYEDTKDHESSPFELSNAKPMDWAWFSTVNRVNSQVKKTLVLVYVTIPSMDRMAAASVSLDHSTCLSLYSVREVVARRFIPARMRD</sequence>
<dbReference type="CDD" id="cd22363">
    <property type="entry name" value="tRNA-intron_lyase_C"/>
    <property type="match status" value="1"/>
</dbReference>
<evidence type="ECO:0000313" key="9">
    <source>
        <dbReference type="Proteomes" id="UP000054248"/>
    </source>
</evidence>
<gene>
    <name evidence="8" type="ORF">M407DRAFT_7809</name>
</gene>
<evidence type="ECO:0000256" key="2">
    <source>
        <dbReference type="ARBA" id="ARBA00022694"/>
    </source>
</evidence>
<dbReference type="GO" id="GO:0003676">
    <property type="term" value="F:nucleic acid binding"/>
    <property type="evidence" value="ECO:0007669"/>
    <property type="project" value="InterPro"/>
</dbReference>
<evidence type="ECO:0000256" key="1">
    <source>
        <dbReference type="ARBA" id="ARBA00008078"/>
    </source>
</evidence>
<feature type="active site" evidence="5">
    <location>
        <position position="337"/>
    </location>
</feature>
<evidence type="ECO:0000256" key="5">
    <source>
        <dbReference type="PIRSR" id="PIRSR011789-1"/>
    </source>
</evidence>
<evidence type="ECO:0000256" key="4">
    <source>
        <dbReference type="PIRNR" id="PIRNR011789"/>
    </source>
</evidence>
<dbReference type="PANTHER" id="PTHR21227:SF0">
    <property type="entry name" value="TRNA-SPLICING ENDONUCLEASE SUBUNIT SEN2"/>
    <property type="match status" value="1"/>
</dbReference>
<dbReference type="InterPro" id="IPR016589">
    <property type="entry name" value="tRNA_splic_SEN2"/>
</dbReference>
<evidence type="ECO:0000256" key="6">
    <source>
        <dbReference type="SAM" id="MobiDB-lite"/>
    </source>
</evidence>
<dbReference type="SUPFAM" id="SSF53032">
    <property type="entry name" value="tRNA-intron endonuclease catalytic domain-like"/>
    <property type="match status" value="1"/>
</dbReference>
<dbReference type="InterPro" id="IPR011856">
    <property type="entry name" value="tRNA_endonuc-like_dom_sf"/>
</dbReference>
<feature type="compositionally biased region" description="Basic and acidic residues" evidence="6">
    <location>
        <begin position="112"/>
        <end position="126"/>
    </location>
</feature>
<dbReference type="HOGENOM" id="CLU_012847_1_0_1"/>
<dbReference type="PANTHER" id="PTHR21227">
    <property type="entry name" value="TRNA-SPLICING ENDONUCLEASE SUBUNIT SEN2"/>
    <property type="match status" value="1"/>
</dbReference>
<keyword evidence="9" id="KW-1185">Reference proteome</keyword>
<evidence type="ECO:0000259" key="7">
    <source>
        <dbReference type="Pfam" id="PF01974"/>
    </source>
</evidence>
<dbReference type="InterPro" id="IPR036167">
    <property type="entry name" value="tRNA_intron_Endo_cat-like_sf"/>
</dbReference>
<dbReference type="STRING" id="1051891.A0A0C3KYS4"/>
<keyword evidence="3 4" id="KW-0456">Lyase</keyword>
<evidence type="ECO:0000256" key="3">
    <source>
        <dbReference type="ARBA" id="ARBA00023239"/>
    </source>
</evidence>
<keyword evidence="2 4" id="KW-0819">tRNA processing</keyword>
<dbReference type="FunFam" id="3.40.1350.10:FF:000007">
    <property type="entry name" value="tRNA-splicing endonuclease subunit Sen2"/>
    <property type="match status" value="1"/>
</dbReference>
<feature type="active site" evidence="5">
    <location>
        <position position="392"/>
    </location>
</feature>
<dbReference type="AlphaFoldDB" id="A0A0C3KYS4"/>
<reference evidence="8 9" key="1">
    <citation type="submission" date="2014-04" db="EMBL/GenBank/DDBJ databases">
        <authorList>
            <consortium name="DOE Joint Genome Institute"/>
            <person name="Kuo A."/>
            <person name="Girlanda M."/>
            <person name="Perotto S."/>
            <person name="Kohler A."/>
            <person name="Nagy L.G."/>
            <person name="Floudas D."/>
            <person name="Copeland A."/>
            <person name="Barry K.W."/>
            <person name="Cichocki N."/>
            <person name="Veneault-Fourrey C."/>
            <person name="LaButti K."/>
            <person name="Lindquist E.A."/>
            <person name="Lipzen A."/>
            <person name="Lundell T."/>
            <person name="Morin E."/>
            <person name="Murat C."/>
            <person name="Sun H."/>
            <person name="Tunlid A."/>
            <person name="Henrissat B."/>
            <person name="Grigoriev I.V."/>
            <person name="Hibbett D.S."/>
            <person name="Martin F."/>
            <person name="Nordberg H.P."/>
            <person name="Cantor M.N."/>
            <person name="Hua S.X."/>
        </authorList>
    </citation>
    <scope>NUCLEOTIDE SEQUENCE [LARGE SCALE GENOMIC DNA]</scope>
    <source>
        <strain evidence="8 9">MUT 4182</strain>
    </source>
</reference>
<name>A0A0C3KYS4_9AGAM</name>
<comment type="function">
    <text evidence="4">Constitutes one of the two catalytic subunit of the tRNA-splicing endonuclease complex, a complex responsible for identification and cleavage of the splice sites in pre-tRNA. It cleaves pre-tRNA at the 5'- and 3'-splice sites to release the intron. The products are an intron and two tRNA half-molecules bearing 2',3'-cyclic phosphate and 5'-OH termini. There are no conserved sequences at the splice sites, but the intron is invariably located at the same site in the gene, placing the splice sites an invariant distance from the constant structural features of the tRNA body.</text>
</comment>
<dbReference type="InterPro" id="IPR006676">
    <property type="entry name" value="tRNA_splic"/>
</dbReference>
<dbReference type="GO" id="GO:0000379">
    <property type="term" value="P:tRNA-type intron splice site recognition and cleavage"/>
    <property type="evidence" value="ECO:0007669"/>
    <property type="project" value="TreeGrafter"/>
</dbReference>
<comment type="similarity">
    <text evidence="1 4">Belongs to the tRNA-intron endonuclease family.</text>
</comment>
<feature type="region of interest" description="Disordered" evidence="6">
    <location>
        <begin position="105"/>
        <end position="126"/>
    </location>
</feature>
<feature type="domain" description="tRNA intron endonuclease catalytic" evidence="7">
    <location>
        <begin position="307"/>
        <end position="399"/>
    </location>
</feature>
<evidence type="ECO:0000313" key="8">
    <source>
        <dbReference type="EMBL" id="KIO26523.1"/>
    </source>
</evidence>
<dbReference type="Gene3D" id="3.40.1350.10">
    <property type="match status" value="1"/>
</dbReference>
<dbReference type="Pfam" id="PF01974">
    <property type="entry name" value="tRNA_int_endo"/>
    <property type="match status" value="1"/>
</dbReference>
<dbReference type="PIRSF" id="PIRSF011789">
    <property type="entry name" value="tRNA_splic_SEN2"/>
    <property type="match status" value="1"/>
</dbReference>
<protein>
    <recommendedName>
        <fullName evidence="4">tRNA-splicing endonuclease subunit Sen2</fullName>
        <ecNumber evidence="4">4.6.1.16</ecNumber>
    </recommendedName>
</protein>
<organism evidence="8 9">
    <name type="scientific">Tulasnella calospora MUT 4182</name>
    <dbReference type="NCBI Taxonomy" id="1051891"/>
    <lineage>
        <taxon>Eukaryota</taxon>
        <taxon>Fungi</taxon>
        <taxon>Dikarya</taxon>
        <taxon>Basidiomycota</taxon>
        <taxon>Agaricomycotina</taxon>
        <taxon>Agaricomycetes</taxon>
        <taxon>Cantharellales</taxon>
        <taxon>Tulasnellaceae</taxon>
        <taxon>Tulasnella</taxon>
    </lineage>
</organism>
<dbReference type="EC" id="4.6.1.16" evidence="4"/>
<reference evidence="9" key="2">
    <citation type="submission" date="2015-01" db="EMBL/GenBank/DDBJ databases">
        <title>Evolutionary Origins and Diversification of the Mycorrhizal Mutualists.</title>
        <authorList>
            <consortium name="DOE Joint Genome Institute"/>
            <consortium name="Mycorrhizal Genomics Consortium"/>
            <person name="Kohler A."/>
            <person name="Kuo A."/>
            <person name="Nagy L.G."/>
            <person name="Floudas D."/>
            <person name="Copeland A."/>
            <person name="Barry K.W."/>
            <person name="Cichocki N."/>
            <person name="Veneault-Fourrey C."/>
            <person name="LaButti K."/>
            <person name="Lindquist E.A."/>
            <person name="Lipzen A."/>
            <person name="Lundell T."/>
            <person name="Morin E."/>
            <person name="Murat C."/>
            <person name="Riley R."/>
            <person name="Ohm R."/>
            <person name="Sun H."/>
            <person name="Tunlid A."/>
            <person name="Henrissat B."/>
            <person name="Grigoriev I.V."/>
            <person name="Hibbett D.S."/>
            <person name="Martin F."/>
        </authorList>
    </citation>
    <scope>NUCLEOTIDE SEQUENCE [LARGE SCALE GENOMIC DNA]</scope>
    <source>
        <strain evidence="9">MUT 4182</strain>
    </source>
</reference>